<keyword evidence="1 4" id="KW-0808">Transferase</keyword>
<reference evidence="5" key="1">
    <citation type="submission" date="2016-06" db="EMBL/GenBank/DDBJ databases">
        <authorList>
            <person name="Varghese N."/>
            <person name="Submissions Spin"/>
        </authorList>
    </citation>
    <scope>NUCLEOTIDE SEQUENCE [LARGE SCALE GENOMIC DNA]</scope>
    <source>
        <strain evidence="5">DSM 43909</strain>
    </source>
</reference>
<gene>
    <name evidence="4" type="ORF">GA0074695_4933</name>
</gene>
<keyword evidence="2" id="KW-0325">Glycoprotein</keyword>
<dbReference type="InterPro" id="IPR037359">
    <property type="entry name" value="NST/OST"/>
</dbReference>
<dbReference type="AlphaFoldDB" id="A0A1C4Z080"/>
<dbReference type="Gene3D" id="3.40.50.300">
    <property type="entry name" value="P-loop containing nucleotide triphosphate hydrolases"/>
    <property type="match status" value="1"/>
</dbReference>
<evidence type="ECO:0000256" key="1">
    <source>
        <dbReference type="ARBA" id="ARBA00022679"/>
    </source>
</evidence>
<evidence type="ECO:0000259" key="3">
    <source>
        <dbReference type="Pfam" id="PF00685"/>
    </source>
</evidence>
<evidence type="ECO:0000313" key="4">
    <source>
        <dbReference type="EMBL" id="SCF26385.1"/>
    </source>
</evidence>
<dbReference type="OrthoDB" id="4508169at2"/>
<dbReference type="GO" id="GO:0008146">
    <property type="term" value="F:sulfotransferase activity"/>
    <property type="evidence" value="ECO:0007669"/>
    <property type="project" value="InterPro"/>
</dbReference>
<sequence length="297" mass="34391">MTMLRDRVKALVPAPVVSGVRSSLVRYGERTSDRRPLPDFLVIGTKRGGTTSLWRYLLAHPLVPRLFPAWNTKTSHYFEDAYSRGEAWYRSHFPTQRQRRALERRHGGPTRAGEAAPLYMFHPLAPARVAELIPAVKLIVLLRDPVERAYSHWKERRTEGVEPLGFAAALAAEAERTAGEREKLIGDPTYVSHAYDWYSYRSRGRYLEHLEPWLERFDRGQLLILPSETFYRQPAATYARVLDFLGLPPYQLDRYEVFNDRRSGAMDPAVRDELTRYYAPYNQALAGRLGMSFDWRC</sequence>
<dbReference type="PANTHER" id="PTHR10605">
    <property type="entry name" value="HEPARAN SULFATE SULFOTRANSFERASE"/>
    <property type="match status" value="1"/>
</dbReference>
<accession>A0A1C4Z080</accession>
<evidence type="ECO:0000256" key="2">
    <source>
        <dbReference type="ARBA" id="ARBA00023180"/>
    </source>
</evidence>
<dbReference type="SUPFAM" id="SSF52540">
    <property type="entry name" value="P-loop containing nucleoside triphosphate hydrolases"/>
    <property type="match status" value="1"/>
</dbReference>
<proteinExistence type="predicted"/>
<evidence type="ECO:0000313" key="5">
    <source>
        <dbReference type="Proteomes" id="UP000198242"/>
    </source>
</evidence>
<dbReference type="EMBL" id="LT607411">
    <property type="protein sequence ID" value="SCF26385.1"/>
    <property type="molecule type" value="Genomic_DNA"/>
</dbReference>
<dbReference type="InterPro" id="IPR000863">
    <property type="entry name" value="Sulfotransferase_dom"/>
</dbReference>
<dbReference type="RefSeq" id="WP_089010208.1">
    <property type="nucleotide sequence ID" value="NZ_LT607411.1"/>
</dbReference>
<protein>
    <submittedName>
        <fullName evidence="4">Sulfotransferase domain-containing protein</fullName>
    </submittedName>
</protein>
<feature type="domain" description="Sulfotransferase" evidence="3">
    <location>
        <begin position="38"/>
        <end position="253"/>
    </location>
</feature>
<dbReference type="Pfam" id="PF00685">
    <property type="entry name" value="Sulfotransfer_1"/>
    <property type="match status" value="1"/>
</dbReference>
<dbReference type="PANTHER" id="PTHR10605:SF56">
    <property type="entry name" value="BIFUNCTIONAL HEPARAN SULFATE N-DEACETYLASE_N-SULFOTRANSFERASE"/>
    <property type="match status" value="1"/>
</dbReference>
<organism evidence="4 5">
    <name type="scientific">Micromonospora viridifaciens</name>
    <dbReference type="NCBI Taxonomy" id="1881"/>
    <lineage>
        <taxon>Bacteria</taxon>
        <taxon>Bacillati</taxon>
        <taxon>Actinomycetota</taxon>
        <taxon>Actinomycetes</taxon>
        <taxon>Micromonosporales</taxon>
        <taxon>Micromonosporaceae</taxon>
        <taxon>Micromonospora</taxon>
    </lineage>
</organism>
<name>A0A1C4Z080_MICVI</name>
<keyword evidence="5" id="KW-1185">Reference proteome</keyword>
<dbReference type="InterPro" id="IPR027417">
    <property type="entry name" value="P-loop_NTPase"/>
</dbReference>
<dbReference type="Proteomes" id="UP000198242">
    <property type="component" value="Chromosome I"/>
</dbReference>